<dbReference type="GO" id="GO:0005737">
    <property type="term" value="C:cytoplasm"/>
    <property type="evidence" value="ECO:0007669"/>
    <property type="project" value="TreeGrafter"/>
</dbReference>
<proteinExistence type="predicted"/>
<organism evidence="7 8">
    <name type="scientific">Xylanimonas protaetiae</name>
    <dbReference type="NCBI Taxonomy" id="2509457"/>
    <lineage>
        <taxon>Bacteria</taxon>
        <taxon>Bacillati</taxon>
        <taxon>Actinomycetota</taxon>
        <taxon>Actinomycetes</taxon>
        <taxon>Micrococcales</taxon>
        <taxon>Promicromonosporaceae</taxon>
        <taxon>Xylanimonas</taxon>
    </lineage>
</organism>
<dbReference type="Pfam" id="PF02237">
    <property type="entry name" value="BPL_C"/>
    <property type="match status" value="1"/>
</dbReference>
<dbReference type="InterPro" id="IPR004143">
    <property type="entry name" value="BPL_LPL_catalytic"/>
</dbReference>
<dbReference type="GO" id="GO:0004077">
    <property type="term" value="F:biotin--[biotin carboxyl-carrier protein] ligase activity"/>
    <property type="evidence" value="ECO:0007669"/>
    <property type="project" value="UniProtKB-EC"/>
</dbReference>
<dbReference type="AlphaFoldDB" id="A0A4P6FIH8"/>
<evidence type="ECO:0000313" key="7">
    <source>
        <dbReference type="EMBL" id="QAY70368.1"/>
    </source>
</evidence>
<evidence type="ECO:0000256" key="5">
    <source>
        <dbReference type="ARBA" id="ARBA00024227"/>
    </source>
</evidence>
<dbReference type="Proteomes" id="UP000292118">
    <property type="component" value="Chromosome"/>
</dbReference>
<dbReference type="Pfam" id="PF03099">
    <property type="entry name" value="BPL_LplA_LipB"/>
    <property type="match status" value="1"/>
</dbReference>
<dbReference type="Gene3D" id="3.30.930.10">
    <property type="entry name" value="Bira Bifunctional Protein, Domain 2"/>
    <property type="match status" value="1"/>
</dbReference>
<keyword evidence="2" id="KW-0547">Nucleotide-binding</keyword>
<keyword evidence="1 7" id="KW-0436">Ligase</keyword>
<protein>
    <recommendedName>
        <fullName evidence="5">biotin--[biotin carboxyl-carrier protein] ligase</fullName>
        <ecNumber evidence="5">6.3.4.15</ecNumber>
    </recommendedName>
</protein>
<dbReference type="Gene3D" id="2.30.30.100">
    <property type="match status" value="1"/>
</dbReference>
<keyword evidence="8" id="KW-1185">Reference proteome</keyword>
<dbReference type="EC" id="6.3.4.15" evidence="5"/>
<evidence type="ECO:0000313" key="8">
    <source>
        <dbReference type="Proteomes" id="UP000292118"/>
    </source>
</evidence>
<dbReference type="InterPro" id="IPR045864">
    <property type="entry name" value="aa-tRNA-synth_II/BPL/LPL"/>
</dbReference>
<accession>A0A4P6FIH8</accession>
<dbReference type="EMBL" id="CP035493">
    <property type="protein sequence ID" value="QAY70368.1"/>
    <property type="molecule type" value="Genomic_DNA"/>
</dbReference>
<dbReference type="PROSITE" id="PS51733">
    <property type="entry name" value="BPL_LPL_CATALYTIC"/>
    <property type="match status" value="1"/>
</dbReference>
<name>A0A4P6FIH8_9MICO</name>
<evidence type="ECO:0000256" key="3">
    <source>
        <dbReference type="ARBA" id="ARBA00022840"/>
    </source>
</evidence>
<dbReference type="SUPFAM" id="SSF55681">
    <property type="entry name" value="Class II aaRS and biotin synthetases"/>
    <property type="match status" value="1"/>
</dbReference>
<dbReference type="PANTHER" id="PTHR12835">
    <property type="entry name" value="BIOTIN PROTEIN LIGASE"/>
    <property type="match status" value="1"/>
</dbReference>
<gene>
    <name evidence="7" type="ORF">ET471_10275</name>
</gene>
<reference evidence="7 8" key="1">
    <citation type="submission" date="2019-01" db="EMBL/GenBank/DDBJ databases">
        <title>Genome sequencing of strain FW10M-9.</title>
        <authorList>
            <person name="Heo J."/>
            <person name="Kim S.-J."/>
            <person name="Kim J.-S."/>
            <person name="Hong S.-B."/>
            <person name="Kwon S.-W."/>
        </authorList>
    </citation>
    <scope>NUCLEOTIDE SEQUENCE [LARGE SCALE GENOMIC DNA]</scope>
    <source>
        <strain evidence="7 8">FW10M-9</strain>
    </source>
</reference>
<dbReference type="KEGG" id="xya:ET471_10275"/>
<evidence type="ECO:0000259" key="6">
    <source>
        <dbReference type="PROSITE" id="PS51733"/>
    </source>
</evidence>
<keyword evidence="4" id="KW-0092">Biotin</keyword>
<dbReference type="NCBIfam" id="TIGR00121">
    <property type="entry name" value="birA_ligase"/>
    <property type="match status" value="1"/>
</dbReference>
<dbReference type="InterPro" id="IPR004408">
    <property type="entry name" value="Biotin_CoA_COase_ligase"/>
</dbReference>
<evidence type="ECO:0000256" key="4">
    <source>
        <dbReference type="ARBA" id="ARBA00023267"/>
    </source>
</evidence>
<dbReference type="InterPro" id="IPR003142">
    <property type="entry name" value="BPL_C"/>
</dbReference>
<keyword evidence="3" id="KW-0067">ATP-binding</keyword>
<sequence>MGGVSERALIDVEKVRAAALRPAGAWASVDVVDAAPSTNTLLLEIAAQAEREGEPLAAPAALAAEHQTAGIGRAGRTWETPPRAALTVSTLLRPAASADALGWLPLLTGVAVVRVLRAAGVPASLKWPNDVLLPAADEVDGFGPWRKVAGILAQGVPGGDGVVVGVGLNVTQPAVELPVPTATSLALAGAPESALDRTALLTAYLAELAAVVGRWAADDGDVHAPGPGGGPSLADEYADRCATLGASVRVELAGGAGVVEGRAAHLTVDGALVVARDDGSVRMVTAGDVHHLRRA</sequence>
<dbReference type="SUPFAM" id="SSF50037">
    <property type="entry name" value="C-terminal domain of transcriptional repressors"/>
    <property type="match status" value="1"/>
</dbReference>
<feature type="domain" description="BPL/LPL catalytic" evidence="6">
    <location>
        <begin position="35"/>
        <end position="216"/>
    </location>
</feature>
<evidence type="ECO:0000256" key="1">
    <source>
        <dbReference type="ARBA" id="ARBA00022598"/>
    </source>
</evidence>
<dbReference type="GO" id="GO:0005524">
    <property type="term" value="F:ATP binding"/>
    <property type="evidence" value="ECO:0007669"/>
    <property type="project" value="UniProtKB-KW"/>
</dbReference>
<dbReference type="PANTHER" id="PTHR12835:SF5">
    <property type="entry name" value="BIOTIN--PROTEIN LIGASE"/>
    <property type="match status" value="1"/>
</dbReference>
<dbReference type="InterPro" id="IPR008988">
    <property type="entry name" value="Transcriptional_repressor_C"/>
</dbReference>
<dbReference type="OrthoDB" id="9807064at2"/>
<evidence type="ECO:0000256" key="2">
    <source>
        <dbReference type="ARBA" id="ARBA00022741"/>
    </source>
</evidence>